<evidence type="ECO:0000259" key="14">
    <source>
        <dbReference type="Pfam" id="PF02852"/>
    </source>
</evidence>
<dbReference type="InterPro" id="IPR016156">
    <property type="entry name" value="FAD/NAD-linked_Rdtase_dimer_sf"/>
</dbReference>
<dbReference type="InterPro" id="IPR023753">
    <property type="entry name" value="FAD/NAD-binding_dom"/>
</dbReference>
<keyword evidence="9 13" id="KW-0520">NAD</keyword>
<keyword evidence="17" id="KW-1185">Reference proteome</keyword>
<evidence type="ECO:0000256" key="9">
    <source>
        <dbReference type="ARBA" id="ARBA00023027"/>
    </source>
</evidence>
<keyword evidence="5" id="KW-0963">Cytoplasm</keyword>
<feature type="domain" description="FAD/NAD(P)-binding" evidence="15">
    <location>
        <begin position="5"/>
        <end position="332"/>
    </location>
</feature>
<dbReference type="GO" id="GO:0004148">
    <property type="term" value="F:dihydrolipoyl dehydrogenase (NADH) activity"/>
    <property type="evidence" value="ECO:0007669"/>
    <property type="project" value="UniProtKB-EC"/>
</dbReference>
<comment type="cofactor">
    <cofactor evidence="13">
        <name>FAD</name>
        <dbReference type="ChEBI" id="CHEBI:57692"/>
    </cofactor>
    <text evidence="13">Binds 1 FAD per subunit.</text>
</comment>
<dbReference type="RefSeq" id="WP_390199707.1">
    <property type="nucleotide sequence ID" value="NZ_JBHSDV010000003.1"/>
</dbReference>
<evidence type="ECO:0000256" key="12">
    <source>
        <dbReference type="ARBA" id="ARBA00049187"/>
    </source>
</evidence>
<dbReference type="PROSITE" id="PS00076">
    <property type="entry name" value="PYRIDINE_REDOX_1"/>
    <property type="match status" value="1"/>
</dbReference>
<comment type="subcellular location">
    <subcellularLocation>
        <location evidence="1">Cytoplasm</location>
    </subcellularLocation>
</comment>
<name>A0ABV8W007_9BACI</name>
<sequence>MAKEYDVVVLGGGTGGYVAAIRAAQSGLKTAIVEKEKLGGTCLHKGCIPTKALLKSAAVFQTVRNASKYGVEVNEPTFQLSTAITRKEKIVNQLHQGVKNLVSKQKIDVYNGHGRILGPSIFSPMAGSISVEYDTEMENDILVPKNVILATGSKPKALPTMEVDGDKIIHSDQALCLTELPSSIAIIGGGVIGVEWASFFQTVGVDVTIVEAGDRILPTADKDISKQMHKHLQSMGVQIRTNTLIKQHDVDASNKIELTINNQDTFINVDKVLVAVGREANISNIGIENTDIELLNNFIKVNEYGQTKESHIYAIGDVIGGLQLAHVATYEAQKAIEHILGKAPTLFDQSDIPVCIYGEIEVASLGLTEEEAISKGYAIQTTKTSLQAIGKAHVNGSTKGFAKIIIDESNDDIIGVHLIGQGVTELIGQVSVANYFDSSGLELSEIIAPHPSISEIIMEVALAAKGRKIHG</sequence>
<dbReference type="InterPro" id="IPR036188">
    <property type="entry name" value="FAD/NAD-bd_sf"/>
</dbReference>
<organism evidence="16 17">
    <name type="scientific">Gracilibacillus marinus</name>
    <dbReference type="NCBI Taxonomy" id="630535"/>
    <lineage>
        <taxon>Bacteria</taxon>
        <taxon>Bacillati</taxon>
        <taxon>Bacillota</taxon>
        <taxon>Bacilli</taxon>
        <taxon>Bacillales</taxon>
        <taxon>Bacillaceae</taxon>
        <taxon>Gracilibacillus</taxon>
    </lineage>
</organism>
<dbReference type="InterPro" id="IPR006258">
    <property type="entry name" value="Lipoamide_DH"/>
</dbReference>
<dbReference type="SUPFAM" id="SSF51905">
    <property type="entry name" value="FAD/NAD(P)-binding domain"/>
    <property type="match status" value="1"/>
</dbReference>
<keyword evidence="8 13" id="KW-0560">Oxidoreductase</keyword>
<evidence type="ECO:0000313" key="16">
    <source>
        <dbReference type="EMBL" id="MFC4388586.1"/>
    </source>
</evidence>
<dbReference type="InterPro" id="IPR012999">
    <property type="entry name" value="Pyr_OxRdtase_I_AS"/>
</dbReference>
<evidence type="ECO:0000259" key="15">
    <source>
        <dbReference type="Pfam" id="PF07992"/>
    </source>
</evidence>
<dbReference type="Gene3D" id="3.30.390.30">
    <property type="match status" value="1"/>
</dbReference>
<reference evidence="17" key="1">
    <citation type="journal article" date="2019" name="Int. J. Syst. Evol. Microbiol.">
        <title>The Global Catalogue of Microorganisms (GCM) 10K type strain sequencing project: providing services to taxonomists for standard genome sequencing and annotation.</title>
        <authorList>
            <consortium name="The Broad Institute Genomics Platform"/>
            <consortium name="The Broad Institute Genome Sequencing Center for Infectious Disease"/>
            <person name="Wu L."/>
            <person name="Ma J."/>
        </authorList>
    </citation>
    <scope>NUCLEOTIDE SEQUENCE [LARGE SCALE GENOMIC DNA]</scope>
    <source>
        <strain evidence="17">KACC 14058</strain>
    </source>
</reference>
<dbReference type="Proteomes" id="UP001595880">
    <property type="component" value="Unassembled WGS sequence"/>
</dbReference>
<comment type="miscellaneous">
    <text evidence="13">The active site is a redox-active disulfide bond.</text>
</comment>
<comment type="similarity">
    <text evidence="2 13">Belongs to the class-I pyridine nucleotide-disulfide oxidoreductase family.</text>
</comment>
<evidence type="ECO:0000256" key="2">
    <source>
        <dbReference type="ARBA" id="ARBA00007532"/>
    </source>
</evidence>
<dbReference type="EC" id="1.8.1.4" evidence="3 13"/>
<evidence type="ECO:0000256" key="4">
    <source>
        <dbReference type="ARBA" id="ARBA00016961"/>
    </source>
</evidence>
<keyword evidence="7 13" id="KW-0274">FAD</keyword>
<evidence type="ECO:0000256" key="10">
    <source>
        <dbReference type="ARBA" id="ARBA00023157"/>
    </source>
</evidence>
<evidence type="ECO:0000256" key="13">
    <source>
        <dbReference type="RuleBase" id="RU003692"/>
    </source>
</evidence>
<dbReference type="Pfam" id="PF02852">
    <property type="entry name" value="Pyr_redox_dim"/>
    <property type="match status" value="1"/>
</dbReference>
<evidence type="ECO:0000256" key="3">
    <source>
        <dbReference type="ARBA" id="ARBA00012608"/>
    </source>
</evidence>
<evidence type="ECO:0000256" key="11">
    <source>
        <dbReference type="ARBA" id="ARBA00023284"/>
    </source>
</evidence>
<evidence type="ECO:0000256" key="1">
    <source>
        <dbReference type="ARBA" id="ARBA00004496"/>
    </source>
</evidence>
<gene>
    <name evidence="16" type="primary">lpdA</name>
    <name evidence="16" type="ORF">ACFOZ1_12345</name>
</gene>
<dbReference type="InterPro" id="IPR050151">
    <property type="entry name" value="Class-I_Pyr_Nuc-Dis_Oxidored"/>
</dbReference>
<proteinExistence type="inferred from homology"/>
<evidence type="ECO:0000313" key="17">
    <source>
        <dbReference type="Proteomes" id="UP001595880"/>
    </source>
</evidence>
<dbReference type="EMBL" id="JBHSDV010000003">
    <property type="protein sequence ID" value="MFC4388586.1"/>
    <property type="molecule type" value="Genomic_DNA"/>
</dbReference>
<dbReference type="Pfam" id="PF07992">
    <property type="entry name" value="Pyr_redox_2"/>
    <property type="match status" value="1"/>
</dbReference>
<protein>
    <recommendedName>
        <fullName evidence="4 13">Dihydrolipoyl dehydrogenase</fullName>
        <ecNumber evidence="3 13">1.8.1.4</ecNumber>
    </recommendedName>
</protein>
<comment type="catalytic activity">
    <reaction evidence="12 13">
        <text>N(6)-[(R)-dihydrolipoyl]-L-lysyl-[protein] + NAD(+) = N(6)-[(R)-lipoyl]-L-lysyl-[protein] + NADH + H(+)</text>
        <dbReference type="Rhea" id="RHEA:15045"/>
        <dbReference type="Rhea" id="RHEA-COMP:10474"/>
        <dbReference type="Rhea" id="RHEA-COMP:10475"/>
        <dbReference type="ChEBI" id="CHEBI:15378"/>
        <dbReference type="ChEBI" id="CHEBI:57540"/>
        <dbReference type="ChEBI" id="CHEBI:57945"/>
        <dbReference type="ChEBI" id="CHEBI:83099"/>
        <dbReference type="ChEBI" id="CHEBI:83100"/>
        <dbReference type="EC" id="1.8.1.4"/>
    </reaction>
</comment>
<evidence type="ECO:0000256" key="7">
    <source>
        <dbReference type="ARBA" id="ARBA00022827"/>
    </source>
</evidence>
<dbReference type="InterPro" id="IPR004099">
    <property type="entry name" value="Pyr_nucl-diS_OxRdtase_dimer"/>
</dbReference>
<dbReference type="PANTHER" id="PTHR22912">
    <property type="entry name" value="DISULFIDE OXIDOREDUCTASE"/>
    <property type="match status" value="1"/>
</dbReference>
<dbReference type="InterPro" id="IPR001100">
    <property type="entry name" value="Pyr_nuc-diS_OxRdtase"/>
</dbReference>
<accession>A0ABV8W007</accession>
<dbReference type="PIRSF" id="PIRSF000350">
    <property type="entry name" value="Mercury_reductase_MerA"/>
    <property type="match status" value="1"/>
</dbReference>
<dbReference type="Gene3D" id="3.50.50.60">
    <property type="entry name" value="FAD/NAD(P)-binding domain"/>
    <property type="match status" value="2"/>
</dbReference>
<comment type="caution">
    <text evidence="16">The sequence shown here is derived from an EMBL/GenBank/DDBJ whole genome shotgun (WGS) entry which is preliminary data.</text>
</comment>
<evidence type="ECO:0000256" key="5">
    <source>
        <dbReference type="ARBA" id="ARBA00022490"/>
    </source>
</evidence>
<dbReference type="PANTHER" id="PTHR22912:SF217">
    <property type="entry name" value="DIHYDROLIPOYL DEHYDROGENASE"/>
    <property type="match status" value="1"/>
</dbReference>
<keyword evidence="11 13" id="KW-0676">Redox-active center</keyword>
<dbReference type="PRINTS" id="PR00411">
    <property type="entry name" value="PNDRDTASEI"/>
</dbReference>
<feature type="domain" description="Pyridine nucleotide-disulphide oxidoreductase dimerisation" evidence="14">
    <location>
        <begin position="352"/>
        <end position="459"/>
    </location>
</feature>
<evidence type="ECO:0000256" key="6">
    <source>
        <dbReference type="ARBA" id="ARBA00022630"/>
    </source>
</evidence>
<evidence type="ECO:0000256" key="8">
    <source>
        <dbReference type="ARBA" id="ARBA00023002"/>
    </source>
</evidence>
<dbReference type="PRINTS" id="PR00368">
    <property type="entry name" value="FADPNR"/>
</dbReference>
<keyword evidence="6 13" id="KW-0285">Flavoprotein</keyword>
<keyword evidence="10" id="KW-1015">Disulfide bond</keyword>
<dbReference type="SUPFAM" id="SSF55424">
    <property type="entry name" value="FAD/NAD-linked reductases, dimerisation (C-terminal) domain"/>
    <property type="match status" value="1"/>
</dbReference>
<dbReference type="NCBIfam" id="TIGR01350">
    <property type="entry name" value="lipoamide_DH"/>
    <property type="match status" value="1"/>
</dbReference>